<evidence type="ECO:0000313" key="1">
    <source>
        <dbReference type="EMBL" id="MDA2804551.1"/>
    </source>
</evidence>
<keyword evidence="2" id="KW-1185">Reference proteome</keyword>
<dbReference type="EMBL" id="JAQFWP010000012">
    <property type="protein sequence ID" value="MDA2804551.1"/>
    <property type="molecule type" value="Genomic_DNA"/>
</dbReference>
<dbReference type="Proteomes" id="UP001165685">
    <property type="component" value="Unassembled WGS sequence"/>
</dbReference>
<organism evidence="1 2">
    <name type="scientific">Nocardiopsis suaedae</name>
    <dbReference type="NCBI Taxonomy" id="3018444"/>
    <lineage>
        <taxon>Bacteria</taxon>
        <taxon>Bacillati</taxon>
        <taxon>Actinomycetota</taxon>
        <taxon>Actinomycetes</taxon>
        <taxon>Streptosporangiales</taxon>
        <taxon>Nocardiopsidaceae</taxon>
        <taxon>Nocardiopsis</taxon>
    </lineage>
</organism>
<accession>A0ABT4TIQ1</accession>
<reference evidence="1" key="1">
    <citation type="submission" date="2023-01" db="EMBL/GenBank/DDBJ databases">
        <title>Draft genome sequence of Nocardiopsis sp. LSu2-4 isolated from halophytes.</title>
        <authorList>
            <person name="Duangmal K."/>
            <person name="Chantavorakit T."/>
        </authorList>
    </citation>
    <scope>NUCLEOTIDE SEQUENCE</scope>
    <source>
        <strain evidence="1">LSu2-4</strain>
    </source>
</reference>
<comment type="caution">
    <text evidence="1">The sequence shown here is derived from an EMBL/GenBank/DDBJ whole genome shotgun (WGS) entry which is preliminary data.</text>
</comment>
<dbReference type="RefSeq" id="WP_270677111.1">
    <property type="nucleotide sequence ID" value="NZ_JAQFWP010000012.1"/>
</dbReference>
<evidence type="ECO:0000313" key="2">
    <source>
        <dbReference type="Proteomes" id="UP001165685"/>
    </source>
</evidence>
<gene>
    <name evidence="1" type="ORF">O4U47_08510</name>
</gene>
<name>A0ABT4TIQ1_9ACTN</name>
<sequence>MTRRLPAFALELGQRVLIDGHPAQVIGTRPHPDRDQAARGRLQLCLVRWSGHAYWVDYLTVNAADPIALDGDTV</sequence>
<protein>
    <submittedName>
        <fullName evidence="1">Uncharacterized protein</fullName>
    </submittedName>
</protein>
<proteinExistence type="predicted"/>